<feature type="compositionally biased region" description="Low complexity" evidence="2">
    <location>
        <begin position="93"/>
        <end position="125"/>
    </location>
</feature>
<reference evidence="3 4" key="1">
    <citation type="submission" date="2024-10" db="EMBL/GenBank/DDBJ databases">
        <authorList>
            <person name="Kim D."/>
        </authorList>
    </citation>
    <scope>NUCLEOTIDE SEQUENCE [LARGE SCALE GENOMIC DNA]</scope>
    <source>
        <strain evidence="3">BH-2024</strain>
    </source>
</reference>
<comment type="caution">
    <text evidence="3">The sequence shown here is derived from an EMBL/GenBank/DDBJ whole genome shotgun (WGS) entry which is preliminary data.</text>
</comment>
<feature type="compositionally biased region" description="Basic and acidic residues" evidence="2">
    <location>
        <begin position="399"/>
        <end position="410"/>
    </location>
</feature>
<feature type="compositionally biased region" description="Polar residues" evidence="2">
    <location>
        <begin position="1"/>
        <end position="12"/>
    </location>
</feature>
<dbReference type="AlphaFoldDB" id="A0ABD2LLJ1"/>
<evidence type="ECO:0000256" key="1">
    <source>
        <dbReference type="SAM" id="Coils"/>
    </source>
</evidence>
<feature type="coiled-coil region" evidence="1">
    <location>
        <begin position="224"/>
        <end position="281"/>
    </location>
</feature>
<feature type="compositionally biased region" description="Polar residues" evidence="2">
    <location>
        <begin position="312"/>
        <end position="321"/>
    </location>
</feature>
<feature type="region of interest" description="Disordered" evidence="2">
    <location>
        <begin position="1"/>
        <end position="75"/>
    </location>
</feature>
<protein>
    <submittedName>
        <fullName evidence="3">Uncharacterized protein</fullName>
    </submittedName>
</protein>
<feature type="compositionally biased region" description="Low complexity" evidence="2">
    <location>
        <begin position="133"/>
        <end position="152"/>
    </location>
</feature>
<dbReference type="Proteomes" id="UP001620626">
    <property type="component" value="Unassembled WGS sequence"/>
</dbReference>
<evidence type="ECO:0000256" key="2">
    <source>
        <dbReference type="SAM" id="MobiDB-lite"/>
    </source>
</evidence>
<keyword evidence="4" id="KW-1185">Reference proteome</keyword>
<feature type="region of interest" description="Disordered" evidence="2">
    <location>
        <begin position="92"/>
        <end position="164"/>
    </location>
</feature>
<gene>
    <name evidence="3" type="ORF">niasHT_007314</name>
</gene>
<sequence>MFSFHPMTTSAGHLSDPAGAVPRRKMVPSLGAVVPPPPEGSPSSSSSPSFVHPNQLMQRADGTSPAGGDMSTGTFPHLQPFFAALARNLANVSPQQQQTNQSQSQRCQAPNSVPSNSNNNVALSPSPFPFAFPGPFLARQQNAKEQQKQQQNSPPIGGDAQQQQQQMMANWLNMLAMVHGNGGTAKSERTADAVAAKTLESDSEGNSVCPACKEPIGKEPTQWESHLEAERSRLRSEIESLRTAVHGIVTSAAETTTGQAHNEQKERVDEAEMALERIRESQRRRVTAKVRGHFFTNSPIIAMLIKNDDSSNKQNTKNKANGNEGAARDSPKQREENATEANGDGSGARQSANGYTVSPFSALELARGFEHKEEDEEVTRRTSPAEGMKRTSPGGMKRLSPEAIKRMSPEWTKRISAEEIKRPRMEI</sequence>
<feature type="compositionally biased region" description="Polar residues" evidence="2">
    <location>
        <begin position="348"/>
        <end position="359"/>
    </location>
</feature>
<keyword evidence="1" id="KW-0175">Coiled coil</keyword>
<dbReference type="EMBL" id="JBICBT010000362">
    <property type="protein sequence ID" value="KAL3116014.1"/>
    <property type="molecule type" value="Genomic_DNA"/>
</dbReference>
<accession>A0ABD2LLJ1</accession>
<feature type="compositionally biased region" description="Basic and acidic residues" evidence="2">
    <location>
        <begin position="326"/>
        <end position="337"/>
    </location>
</feature>
<organism evidence="3 4">
    <name type="scientific">Heterodera trifolii</name>
    <dbReference type="NCBI Taxonomy" id="157864"/>
    <lineage>
        <taxon>Eukaryota</taxon>
        <taxon>Metazoa</taxon>
        <taxon>Ecdysozoa</taxon>
        <taxon>Nematoda</taxon>
        <taxon>Chromadorea</taxon>
        <taxon>Rhabditida</taxon>
        <taxon>Tylenchina</taxon>
        <taxon>Tylenchomorpha</taxon>
        <taxon>Tylenchoidea</taxon>
        <taxon>Heteroderidae</taxon>
        <taxon>Heteroderinae</taxon>
        <taxon>Heterodera</taxon>
    </lineage>
</organism>
<evidence type="ECO:0000313" key="3">
    <source>
        <dbReference type="EMBL" id="KAL3116014.1"/>
    </source>
</evidence>
<feature type="region of interest" description="Disordered" evidence="2">
    <location>
        <begin position="306"/>
        <end position="410"/>
    </location>
</feature>
<proteinExistence type="predicted"/>
<name>A0ABD2LLJ1_9BILA</name>
<evidence type="ECO:0000313" key="4">
    <source>
        <dbReference type="Proteomes" id="UP001620626"/>
    </source>
</evidence>